<evidence type="ECO:0000313" key="2">
    <source>
        <dbReference type="Proteomes" id="UP001161247"/>
    </source>
</evidence>
<dbReference type="Proteomes" id="UP001161247">
    <property type="component" value="Chromosome 2"/>
</dbReference>
<protein>
    <submittedName>
        <fullName evidence="1">OLC1v1029380C1</fullName>
    </submittedName>
</protein>
<dbReference type="SUPFAM" id="SSF56235">
    <property type="entry name" value="N-terminal nucleophile aminohydrolases (Ntn hydrolases)"/>
    <property type="match status" value="1"/>
</dbReference>
<name>A0AAV1CEM1_OLDCO</name>
<proteinExistence type="predicted"/>
<keyword evidence="2" id="KW-1185">Reference proteome</keyword>
<organism evidence="1 2">
    <name type="scientific">Oldenlandia corymbosa var. corymbosa</name>
    <dbReference type="NCBI Taxonomy" id="529605"/>
    <lineage>
        <taxon>Eukaryota</taxon>
        <taxon>Viridiplantae</taxon>
        <taxon>Streptophyta</taxon>
        <taxon>Embryophyta</taxon>
        <taxon>Tracheophyta</taxon>
        <taxon>Spermatophyta</taxon>
        <taxon>Magnoliopsida</taxon>
        <taxon>eudicotyledons</taxon>
        <taxon>Gunneridae</taxon>
        <taxon>Pentapetalae</taxon>
        <taxon>asterids</taxon>
        <taxon>lamiids</taxon>
        <taxon>Gentianales</taxon>
        <taxon>Rubiaceae</taxon>
        <taxon>Rubioideae</taxon>
        <taxon>Spermacoceae</taxon>
        <taxon>Hedyotis-Oldenlandia complex</taxon>
        <taxon>Oldenlandia</taxon>
    </lineage>
</organism>
<dbReference type="AlphaFoldDB" id="A0AAV1CEM1"/>
<evidence type="ECO:0000313" key="1">
    <source>
        <dbReference type="EMBL" id="CAI9093801.1"/>
    </source>
</evidence>
<accession>A0AAV1CEM1</accession>
<gene>
    <name evidence="1" type="ORF">OLC1_LOCUS5124</name>
</gene>
<dbReference type="EMBL" id="OX459119">
    <property type="protein sequence ID" value="CAI9093801.1"/>
    <property type="molecule type" value="Genomic_DNA"/>
</dbReference>
<reference evidence="1" key="1">
    <citation type="submission" date="2023-03" db="EMBL/GenBank/DDBJ databases">
        <authorList>
            <person name="Julca I."/>
        </authorList>
    </citation>
    <scope>NUCLEOTIDE SEQUENCE</scope>
</reference>
<sequence length="216" mass="23898">MASTSRKTSLLSAAMTNPLLGARGSCRHGKGTSALGCIFNNEWIMVALDHSSLSPGSFPENVLELNSNLLAAFSVGSQNSHDFLLNHLREKCHKHELGEERKASAAEASKWLASFLSLHPDRDEAQDIFVSKFFFKPSSCISMVKAVDVAKSALCIGAYNMPESLECGSVFIVESARITPVVFSEDILAWEKHFNKAGREWQEPHLRKVHKQMAFF</sequence>
<dbReference type="InterPro" id="IPR029055">
    <property type="entry name" value="Ntn_hydrolases_N"/>
</dbReference>
<dbReference type="Gene3D" id="3.60.20.10">
    <property type="entry name" value="Glutamine Phosphoribosylpyrophosphate, subunit 1, domain 1"/>
    <property type="match status" value="1"/>
</dbReference>